<reference evidence="2 3" key="1">
    <citation type="journal article" date="2016" name="Curr. Microbiol.">
        <title>Characterization and Complete Genome Sequences of Three N4-Like Roseobacter Phages Isolated from the South China Sea.</title>
        <authorList>
            <person name="Li B."/>
            <person name="Zhang S."/>
            <person name="Long L."/>
            <person name="Huang S."/>
        </authorList>
    </citation>
    <scope>NUCLEOTIDE SEQUENCE [LARGE SCALE GENOMIC DNA]</scope>
</reference>
<feature type="transmembrane region" description="Helical" evidence="1">
    <location>
        <begin position="28"/>
        <end position="49"/>
    </location>
</feature>
<accession>A0A191VYG8</accession>
<dbReference type="Proteomes" id="UP000259976">
    <property type="component" value="Segment"/>
</dbReference>
<keyword evidence="1" id="KW-1133">Transmembrane helix</keyword>
<keyword evidence="3" id="KW-1185">Reference proteome</keyword>
<evidence type="ECO:0000256" key="1">
    <source>
        <dbReference type="SAM" id="Phobius"/>
    </source>
</evidence>
<organism evidence="2 3">
    <name type="scientific">Roseobacter phage RD-1410W1-01</name>
    <dbReference type="NCBI Taxonomy" id="1815984"/>
    <lineage>
        <taxon>Viruses</taxon>
        <taxon>Duplodnaviria</taxon>
        <taxon>Heunggongvirae</taxon>
        <taxon>Uroviricota</taxon>
        <taxon>Caudoviricetes</taxon>
        <taxon>Schitoviridae</taxon>
        <taxon>Rhodovirinae</taxon>
        <taxon>Aoqinvirus</taxon>
        <taxon>Aoqinvirus RD1410W101</taxon>
    </lineage>
</organism>
<evidence type="ECO:0000313" key="3">
    <source>
        <dbReference type="Proteomes" id="UP000259976"/>
    </source>
</evidence>
<keyword evidence="1" id="KW-0812">Transmembrane</keyword>
<sequence>MIYWLITVLCVSTILVVGQPRSHFGAAINRIALLTIIFTIICAISYYAFGYSIPDMVKETIANG</sequence>
<evidence type="ECO:0000313" key="2">
    <source>
        <dbReference type="EMBL" id="ANJ20755.1"/>
    </source>
</evidence>
<dbReference type="EMBL" id="KU885989">
    <property type="protein sequence ID" value="ANJ20755.1"/>
    <property type="molecule type" value="Genomic_DNA"/>
</dbReference>
<proteinExistence type="predicted"/>
<name>A0A191VYG8_9CAUD</name>
<gene>
    <name evidence="2" type="ORF">RDp01_gp21</name>
</gene>
<keyword evidence="1" id="KW-0472">Membrane</keyword>
<protein>
    <submittedName>
        <fullName evidence="2">Uncharacterized protein</fullName>
    </submittedName>
</protein>